<evidence type="ECO:0000256" key="2">
    <source>
        <dbReference type="ARBA" id="ARBA00023239"/>
    </source>
</evidence>
<reference evidence="5" key="1">
    <citation type="submission" date="2024-05" db="EMBL/GenBank/DDBJ databases">
        <title>Isolation and characterization of Sporomusa carbonis sp. nov., a carboxydotrophic hydrogenogen in the genus of Sporomusa isolated from a charcoal burning pile.</title>
        <authorList>
            <person name="Boeer T."/>
            <person name="Rosenbaum F."/>
            <person name="Eysell L."/>
            <person name="Mueller V."/>
            <person name="Daniel R."/>
            <person name="Poehlein A."/>
        </authorList>
    </citation>
    <scope>NUCLEOTIDE SEQUENCE [LARGE SCALE GENOMIC DNA]</scope>
    <source>
        <strain evidence="5">DSM 10669</strain>
    </source>
</reference>
<dbReference type="PANTHER" id="PTHR48094">
    <property type="entry name" value="PROTEIN/NUCLEIC ACID DEGLYCASE DJ-1-RELATED"/>
    <property type="match status" value="1"/>
</dbReference>
<dbReference type="RefSeq" id="WP_094604994.1">
    <property type="nucleotide sequence ID" value="NZ_CP155573.1"/>
</dbReference>
<evidence type="ECO:0000313" key="6">
    <source>
        <dbReference type="Proteomes" id="UP000216752"/>
    </source>
</evidence>
<evidence type="ECO:0000256" key="3">
    <source>
        <dbReference type="ARBA" id="ARBA00038493"/>
    </source>
</evidence>
<dbReference type="PANTHER" id="PTHR48094:SF11">
    <property type="entry name" value="GLUTATHIONE-INDEPENDENT GLYOXALASE HSP31-RELATED"/>
    <property type="match status" value="1"/>
</dbReference>
<keyword evidence="1" id="KW-0346">Stress response</keyword>
<keyword evidence="2" id="KW-0456">Lyase</keyword>
<dbReference type="Gene3D" id="3.40.50.880">
    <property type="match status" value="1"/>
</dbReference>
<dbReference type="SUPFAM" id="SSF52317">
    <property type="entry name" value="Class I glutamine amidotransferase-like"/>
    <property type="match status" value="1"/>
</dbReference>
<evidence type="ECO:0000259" key="4">
    <source>
        <dbReference type="Pfam" id="PF01965"/>
    </source>
</evidence>
<dbReference type="InterPro" id="IPR050325">
    <property type="entry name" value="Prot/Nucl_acid_deglycase"/>
</dbReference>
<name>A0ABZ3IJT7_9FIRM</name>
<evidence type="ECO:0000256" key="1">
    <source>
        <dbReference type="ARBA" id="ARBA00023016"/>
    </source>
</evidence>
<dbReference type="EMBL" id="CP155573">
    <property type="protein sequence ID" value="XFO65623.1"/>
    <property type="molecule type" value="Genomic_DNA"/>
</dbReference>
<keyword evidence="6" id="KW-1185">Reference proteome</keyword>
<accession>A0ABZ3IJT7</accession>
<proteinExistence type="inferred from homology"/>
<dbReference type="CDD" id="cd03141">
    <property type="entry name" value="GATase1_Hsp31_like"/>
    <property type="match status" value="1"/>
</dbReference>
<sequence>MQPSTKILMVVTSRDHLDNGHKTGLWMEEFAVPYLNFRAAGYEVTVASPLGGVAPINPGSIKGEVPAEWSAAANALQSTVKLSQVDYKQYAAVVLPGGHGPLFDLANDPLLASILKYFDSHNYIIAAVCHGPAGLISAMKAEGKPLVAGRRVTGFTNEEERIAGSDKMVPFALETKLRELGADFVSTDPWGDYVLVDGNLITGQNPQSSDSFAKAILEALAKK</sequence>
<organism evidence="5 6">
    <name type="scientific">Sporomusa silvacetica DSM 10669</name>
    <dbReference type="NCBI Taxonomy" id="1123289"/>
    <lineage>
        <taxon>Bacteria</taxon>
        <taxon>Bacillati</taxon>
        <taxon>Bacillota</taxon>
        <taxon>Negativicutes</taxon>
        <taxon>Selenomonadales</taxon>
        <taxon>Sporomusaceae</taxon>
        <taxon>Sporomusa</taxon>
    </lineage>
</organism>
<dbReference type="Proteomes" id="UP000216752">
    <property type="component" value="Chromosome"/>
</dbReference>
<gene>
    <name evidence="5" type="primary">hchA</name>
    <name evidence="5" type="ORF">SPSIL_017630</name>
</gene>
<dbReference type="EC" id="3.1.2.-" evidence="5"/>
<protein>
    <submittedName>
        <fullName evidence="5">Protein/nucleic acid deglycase 1</fullName>
        <ecNumber evidence="5">3.1.2.-</ecNumber>
    </submittedName>
</protein>
<dbReference type="Pfam" id="PF01965">
    <property type="entry name" value="DJ-1_PfpI"/>
    <property type="match status" value="1"/>
</dbReference>
<dbReference type="InterPro" id="IPR029062">
    <property type="entry name" value="Class_I_gatase-like"/>
</dbReference>
<dbReference type="InterPro" id="IPR002818">
    <property type="entry name" value="DJ-1/PfpI"/>
</dbReference>
<comment type="similarity">
    <text evidence="3">Belongs to the peptidase C56 family. HSP31-like subfamily.</text>
</comment>
<evidence type="ECO:0000313" key="5">
    <source>
        <dbReference type="EMBL" id="XFO65623.1"/>
    </source>
</evidence>
<feature type="domain" description="DJ-1/PfpI" evidence="4">
    <location>
        <begin position="29"/>
        <end position="218"/>
    </location>
</feature>
<keyword evidence="5" id="KW-0378">Hydrolase</keyword>
<dbReference type="GO" id="GO:0016787">
    <property type="term" value="F:hydrolase activity"/>
    <property type="evidence" value="ECO:0007669"/>
    <property type="project" value="UniProtKB-KW"/>
</dbReference>